<evidence type="ECO:0000256" key="4">
    <source>
        <dbReference type="ARBA" id="ARBA00022679"/>
    </source>
</evidence>
<organism evidence="9 10">
    <name type="scientific">Frondihabitans cladoniiphilus</name>
    <dbReference type="NCBI Taxonomy" id="715785"/>
    <lineage>
        <taxon>Bacteria</taxon>
        <taxon>Bacillati</taxon>
        <taxon>Actinomycetota</taxon>
        <taxon>Actinomycetes</taxon>
        <taxon>Micrococcales</taxon>
        <taxon>Microbacteriaceae</taxon>
        <taxon>Frondihabitans</taxon>
    </lineage>
</organism>
<dbReference type="Proteomes" id="UP001501295">
    <property type="component" value="Unassembled WGS sequence"/>
</dbReference>
<feature type="transmembrane region" description="Helical" evidence="8">
    <location>
        <begin position="20"/>
        <end position="37"/>
    </location>
</feature>
<keyword evidence="2" id="KW-1003">Cell membrane</keyword>
<feature type="transmembrane region" description="Helical" evidence="8">
    <location>
        <begin position="188"/>
        <end position="221"/>
    </location>
</feature>
<comment type="subcellular location">
    <subcellularLocation>
        <location evidence="1">Cell membrane</location>
        <topology evidence="1">Multi-pass membrane protein</topology>
    </subcellularLocation>
</comment>
<dbReference type="PANTHER" id="PTHR33908">
    <property type="entry name" value="MANNOSYLTRANSFERASE YKCB-RELATED"/>
    <property type="match status" value="1"/>
</dbReference>
<evidence type="ECO:0000256" key="2">
    <source>
        <dbReference type="ARBA" id="ARBA00022475"/>
    </source>
</evidence>
<feature type="transmembrane region" description="Helical" evidence="8">
    <location>
        <begin position="291"/>
        <end position="309"/>
    </location>
</feature>
<accession>A0ABP8WCG7</accession>
<keyword evidence="3" id="KW-0328">Glycosyltransferase</keyword>
<comment type="caution">
    <text evidence="9">The sequence shown here is derived from an EMBL/GenBank/DDBJ whole genome shotgun (WGS) entry which is preliminary data.</text>
</comment>
<evidence type="ECO:0000256" key="3">
    <source>
        <dbReference type="ARBA" id="ARBA00022676"/>
    </source>
</evidence>
<keyword evidence="4" id="KW-0808">Transferase</keyword>
<evidence type="ECO:0008006" key="11">
    <source>
        <dbReference type="Google" id="ProtNLM"/>
    </source>
</evidence>
<evidence type="ECO:0000256" key="1">
    <source>
        <dbReference type="ARBA" id="ARBA00004651"/>
    </source>
</evidence>
<feature type="transmembrane region" description="Helical" evidence="8">
    <location>
        <begin position="129"/>
        <end position="147"/>
    </location>
</feature>
<gene>
    <name evidence="9" type="ORF">GCM10025780_36950</name>
</gene>
<feature type="transmembrane region" description="Helical" evidence="8">
    <location>
        <begin position="102"/>
        <end position="123"/>
    </location>
</feature>
<sequence length="544" mass="58963">MTRALRRHDAATGTLLTRWAPLATLAIAFVVGVLLRLQAIAPGSAFNGDEAVTGVMVRHILRGENQYVYFTGQEYNGSLEQYIQAAMYAIFRLPETPFTLRLVQVAFGAATIALVYVLTRFVMPNRWPAVAAAAYFAAGPYFNVLIGTESYGAYDSRQLVALVGVVIALRVTGWTWNGERKEPGRWAVALWLGAFGVVLGLTVWLGLPALEVLVMAAVWLLPTLLRSWRGLVLGILGIVVGAGPVLVWVVTNGRLPTSTSPQTPTSFLERAHLLFSYVARQYLGLAGPPRLQSIVILLLVAVLLAAWVVRARGLLGILTLRLAPRRPGDLILAIIPVAVLIYLASSYTWFIDSPRYLNVLFPVTAVAFGMLVHRSASLRLPGRGGSRRVSAVLVSILAVLLVGSTVSGTARRTHSANASAEASFASAANMEKAEAYLESHGDLRVYADYWTALPAQYYDDDEKIAFAPLVDGKSKGGEDNALVEASPTFVYMTSNQTTPDRVAAIKAALDSHGVTYDEVHIGRVTIFDDLSKQLRPNELGLITF</sequence>
<evidence type="ECO:0000256" key="5">
    <source>
        <dbReference type="ARBA" id="ARBA00022692"/>
    </source>
</evidence>
<feature type="transmembrane region" description="Helical" evidence="8">
    <location>
        <begin position="159"/>
        <end position="176"/>
    </location>
</feature>
<evidence type="ECO:0000256" key="8">
    <source>
        <dbReference type="SAM" id="Phobius"/>
    </source>
</evidence>
<feature type="transmembrane region" description="Helical" evidence="8">
    <location>
        <begin position="356"/>
        <end position="377"/>
    </location>
</feature>
<dbReference type="EMBL" id="BAABLM010000012">
    <property type="protein sequence ID" value="GAA4686752.1"/>
    <property type="molecule type" value="Genomic_DNA"/>
</dbReference>
<evidence type="ECO:0000256" key="7">
    <source>
        <dbReference type="ARBA" id="ARBA00023136"/>
    </source>
</evidence>
<keyword evidence="6 8" id="KW-1133">Transmembrane helix</keyword>
<proteinExistence type="predicted"/>
<keyword evidence="7 8" id="KW-0472">Membrane</keyword>
<feature type="transmembrane region" description="Helical" evidence="8">
    <location>
        <begin position="228"/>
        <end position="250"/>
    </location>
</feature>
<dbReference type="RefSeq" id="WP_345377420.1">
    <property type="nucleotide sequence ID" value="NZ_BAABLM010000012.1"/>
</dbReference>
<dbReference type="InterPro" id="IPR050297">
    <property type="entry name" value="LipidA_mod_glycosyltrf_83"/>
</dbReference>
<evidence type="ECO:0000256" key="6">
    <source>
        <dbReference type="ARBA" id="ARBA00022989"/>
    </source>
</evidence>
<keyword evidence="10" id="KW-1185">Reference proteome</keyword>
<keyword evidence="5 8" id="KW-0812">Transmembrane</keyword>
<evidence type="ECO:0000313" key="9">
    <source>
        <dbReference type="EMBL" id="GAA4686752.1"/>
    </source>
</evidence>
<feature type="transmembrane region" description="Helical" evidence="8">
    <location>
        <begin position="389"/>
        <end position="410"/>
    </location>
</feature>
<dbReference type="PANTHER" id="PTHR33908:SF11">
    <property type="entry name" value="MEMBRANE PROTEIN"/>
    <property type="match status" value="1"/>
</dbReference>
<feature type="transmembrane region" description="Helical" evidence="8">
    <location>
        <begin position="330"/>
        <end position="350"/>
    </location>
</feature>
<evidence type="ECO:0000313" key="10">
    <source>
        <dbReference type="Proteomes" id="UP001501295"/>
    </source>
</evidence>
<reference evidence="10" key="1">
    <citation type="journal article" date="2019" name="Int. J. Syst. Evol. Microbiol.">
        <title>The Global Catalogue of Microorganisms (GCM) 10K type strain sequencing project: providing services to taxonomists for standard genome sequencing and annotation.</title>
        <authorList>
            <consortium name="The Broad Institute Genomics Platform"/>
            <consortium name="The Broad Institute Genome Sequencing Center for Infectious Disease"/>
            <person name="Wu L."/>
            <person name="Ma J."/>
        </authorList>
    </citation>
    <scope>NUCLEOTIDE SEQUENCE [LARGE SCALE GENOMIC DNA]</scope>
    <source>
        <strain evidence="10">JCM 18956</strain>
    </source>
</reference>
<name>A0ABP8WCG7_9MICO</name>
<protein>
    <recommendedName>
        <fullName evidence="11">Dolichyl-phosphate-mannose-protein mannosyltransferase</fullName>
    </recommendedName>
</protein>